<protein>
    <submittedName>
        <fullName evidence="1">Uncharacterized protein</fullName>
    </submittedName>
</protein>
<gene>
    <name evidence="1" type="ORF">ACH5RR_013177</name>
</gene>
<name>A0ABD3A2P9_9GENT</name>
<proteinExistence type="predicted"/>
<organism evidence="1 2">
    <name type="scientific">Cinchona calisaya</name>
    <dbReference type="NCBI Taxonomy" id="153742"/>
    <lineage>
        <taxon>Eukaryota</taxon>
        <taxon>Viridiplantae</taxon>
        <taxon>Streptophyta</taxon>
        <taxon>Embryophyta</taxon>
        <taxon>Tracheophyta</taxon>
        <taxon>Spermatophyta</taxon>
        <taxon>Magnoliopsida</taxon>
        <taxon>eudicotyledons</taxon>
        <taxon>Gunneridae</taxon>
        <taxon>Pentapetalae</taxon>
        <taxon>asterids</taxon>
        <taxon>lamiids</taxon>
        <taxon>Gentianales</taxon>
        <taxon>Rubiaceae</taxon>
        <taxon>Cinchonoideae</taxon>
        <taxon>Cinchoneae</taxon>
        <taxon>Cinchona</taxon>
    </lineage>
</organism>
<dbReference type="EMBL" id="JBJUIK010000006">
    <property type="protein sequence ID" value="KAL3524805.1"/>
    <property type="molecule type" value="Genomic_DNA"/>
</dbReference>
<evidence type="ECO:0000313" key="1">
    <source>
        <dbReference type="EMBL" id="KAL3524805.1"/>
    </source>
</evidence>
<sequence>MGIGVEVYLRAKIEEVIMKKLKVNEYKSTRVTVDSLKDKDDLRRERDLHYGSDMLLIMEKADPTRVTPLKYFTSWKRGFKDNARDLGACFKLESVYTFSSLLGEKLVSIQSRELIHLVDEPHSSYASVVYYGDKQICGSSINSPDHDEYLSINGKLVYFRTLEMIKKLSIIANNSSFLASALSWKGLQRLVV</sequence>
<accession>A0ABD3A2P9</accession>
<dbReference type="AlphaFoldDB" id="A0ABD3A2P9"/>
<reference evidence="1 2" key="1">
    <citation type="submission" date="2024-11" db="EMBL/GenBank/DDBJ databases">
        <title>A near-complete genome assembly of Cinchona calisaya.</title>
        <authorList>
            <person name="Lian D.C."/>
            <person name="Zhao X.W."/>
            <person name="Wei L."/>
        </authorList>
    </citation>
    <scope>NUCLEOTIDE SEQUENCE [LARGE SCALE GENOMIC DNA]</scope>
    <source>
        <tissue evidence="1">Nenye</tissue>
    </source>
</reference>
<evidence type="ECO:0000313" key="2">
    <source>
        <dbReference type="Proteomes" id="UP001630127"/>
    </source>
</evidence>
<comment type="caution">
    <text evidence="1">The sequence shown here is derived from an EMBL/GenBank/DDBJ whole genome shotgun (WGS) entry which is preliminary data.</text>
</comment>
<dbReference type="Proteomes" id="UP001630127">
    <property type="component" value="Unassembled WGS sequence"/>
</dbReference>
<keyword evidence="2" id="KW-1185">Reference proteome</keyword>